<proteinExistence type="predicted"/>
<dbReference type="EMBL" id="QRVM01000147">
    <property type="protein sequence ID" value="RGS41679.1"/>
    <property type="molecule type" value="Genomic_DNA"/>
</dbReference>
<gene>
    <name evidence="1" type="ORF">DWX92_12650</name>
</gene>
<protein>
    <submittedName>
        <fullName evidence="1">Uncharacterized protein</fullName>
    </submittedName>
</protein>
<organism evidence="1 2">
    <name type="scientific">Holdemanella biformis</name>
    <dbReference type="NCBI Taxonomy" id="1735"/>
    <lineage>
        <taxon>Bacteria</taxon>
        <taxon>Bacillati</taxon>
        <taxon>Bacillota</taxon>
        <taxon>Erysipelotrichia</taxon>
        <taxon>Erysipelotrichales</taxon>
        <taxon>Erysipelotrichaceae</taxon>
        <taxon>Holdemanella</taxon>
    </lineage>
</organism>
<accession>A0A412IRD1</accession>
<feature type="non-terminal residue" evidence="1">
    <location>
        <position position="1"/>
    </location>
</feature>
<dbReference type="Proteomes" id="UP000285274">
    <property type="component" value="Unassembled WGS sequence"/>
</dbReference>
<comment type="caution">
    <text evidence="1">The sequence shown here is derived from an EMBL/GenBank/DDBJ whole genome shotgun (WGS) entry which is preliminary data.</text>
</comment>
<name>A0A412IRD1_9FIRM</name>
<reference evidence="1 2" key="1">
    <citation type="submission" date="2018-08" db="EMBL/GenBank/DDBJ databases">
        <title>A genome reference for cultivated species of the human gut microbiota.</title>
        <authorList>
            <person name="Zou Y."/>
            <person name="Xue W."/>
            <person name="Luo G."/>
        </authorList>
    </citation>
    <scope>NUCLEOTIDE SEQUENCE [LARGE SCALE GENOMIC DNA]</scope>
    <source>
        <strain evidence="1 2">AF22-10AC</strain>
    </source>
</reference>
<dbReference type="AlphaFoldDB" id="A0A412IRD1"/>
<dbReference type="RefSeq" id="WP_181979393.1">
    <property type="nucleotide sequence ID" value="NZ_QRVM01000147.1"/>
</dbReference>
<evidence type="ECO:0000313" key="1">
    <source>
        <dbReference type="EMBL" id="RGS41679.1"/>
    </source>
</evidence>
<sequence length="400" mass="47677">IKALISEDVLICNDDLVRLKYDIYEDICFERYIDKKFDLCRNDDLVRLKYDIYEDICFERYIDKKFDLCRGDYNSFYNEIEKFGRSIYRRYQIWISNKLFILDTRQKFIYTLLNDENIESEWKKQTEIGIVKSNYSGLLFEEFQDILDIQSINELIRITNLYAFKMSVRHNPIFSMDLIPIGEARKYLIEIIYDCDYDMVKSIPNSLVIQLCDDYSICNNREIPVERKACELIIRYIDELTNQALDEDKFYLYYDEIARLFLIICKMSQASEQWIKSYVNCMIDYYNNDDKKYKGIAKAILKSLLQNPDPTFVSVFPDLAIKVANTYWIKNDSNNMKRFHNIGYGNESYFGLSNNANLSSVDESGVYKNTFIWYILKYDFKKGFDWVISLSNHCVSVLNN</sequence>
<feature type="non-terminal residue" evidence="1">
    <location>
        <position position="400"/>
    </location>
</feature>
<evidence type="ECO:0000313" key="2">
    <source>
        <dbReference type="Proteomes" id="UP000285274"/>
    </source>
</evidence>